<evidence type="ECO:0000313" key="3">
    <source>
        <dbReference type="Proteomes" id="UP001175271"/>
    </source>
</evidence>
<accession>A0AA39HCX3</accession>
<evidence type="ECO:0000256" key="1">
    <source>
        <dbReference type="SAM" id="MobiDB-lite"/>
    </source>
</evidence>
<feature type="compositionally biased region" description="Basic and acidic residues" evidence="1">
    <location>
        <begin position="67"/>
        <end position="78"/>
    </location>
</feature>
<keyword evidence="3" id="KW-1185">Reference proteome</keyword>
<dbReference type="EMBL" id="JAUCMV010000004">
    <property type="protein sequence ID" value="KAK0402369.1"/>
    <property type="molecule type" value="Genomic_DNA"/>
</dbReference>
<gene>
    <name evidence="2" type="ORF">QR680_016300</name>
</gene>
<dbReference type="AlphaFoldDB" id="A0AA39HCX3"/>
<evidence type="ECO:0000313" key="2">
    <source>
        <dbReference type="EMBL" id="KAK0402369.1"/>
    </source>
</evidence>
<proteinExistence type="predicted"/>
<sequence length="147" mass="16787">MGRGRPRLDPPPPTKKRHRPSTDKELKPDPEKEIGAKVHEEPSARGEKRRDSEEGEITTSSGEQSDQSERSARTVTKEGRKRNPPQRSTLLPLHRVALRQEVIIDCRGALVDLPSNLRRVVHELPLMNSPTKANPQCQPHRPVYRRY</sequence>
<feature type="compositionally biased region" description="Basic and acidic residues" evidence="1">
    <location>
        <begin position="20"/>
        <end position="52"/>
    </location>
</feature>
<name>A0AA39HCX3_9BILA</name>
<comment type="caution">
    <text evidence="2">The sequence shown here is derived from an EMBL/GenBank/DDBJ whole genome shotgun (WGS) entry which is preliminary data.</text>
</comment>
<feature type="region of interest" description="Disordered" evidence="1">
    <location>
        <begin position="1"/>
        <end position="91"/>
    </location>
</feature>
<dbReference type="Proteomes" id="UP001175271">
    <property type="component" value="Unassembled WGS sequence"/>
</dbReference>
<reference evidence="2" key="1">
    <citation type="submission" date="2023-06" db="EMBL/GenBank/DDBJ databases">
        <title>Genomic analysis of the entomopathogenic nematode Steinernema hermaphroditum.</title>
        <authorList>
            <person name="Schwarz E.M."/>
            <person name="Heppert J.K."/>
            <person name="Baniya A."/>
            <person name="Schwartz H.T."/>
            <person name="Tan C.-H."/>
            <person name="Antoshechkin I."/>
            <person name="Sternberg P.W."/>
            <person name="Goodrich-Blair H."/>
            <person name="Dillman A.R."/>
        </authorList>
    </citation>
    <scope>NUCLEOTIDE SEQUENCE</scope>
    <source>
        <strain evidence="2">PS9179</strain>
        <tissue evidence="2">Whole animal</tissue>
    </source>
</reference>
<protein>
    <submittedName>
        <fullName evidence="2">Uncharacterized protein</fullName>
    </submittedName>
</protein>
<organism evidence="2 3">
    <name type="scientific">Steinernema hermaphroditum</name>
    <dbReference type="NCBI Taxonomy" id="289476"/>
    <lineage>
        <taxon>Eukaryota</taxon>
        <taxon>Metazoa</taxon>
        <taxon>Ecdysozoa</taxon>
        <taxon>Nematoda</taxon>
        <taxon>Chromadorea</taxon>
        <taxon>Rhabditida</taxon>
        <taxon>Tylenchina</taxon>
        <taxon>Panagrolaimomorpha</taxon>
        <taxon>Strongyloidoidea</taxon>
        <taxon>Steinernematidae</taxon>
        <taxon>Steinernema</taxon>
    </lineage>
</organism>